<keyword evidence="7 8" id="KW-0807">Transducer</keyword>
<feature type="transmembrane region" description="Helical" evidence="10">
    <location>
        <begin position="144"/>
        <end position="169"/>
    </location>
</feature>
<dbReference type="GO" id="GO:0005886">
    <property type="term" value="C:plasma membrane"/>
    <property type="evidence" value="ECO:0007669"/>
    <property type="project" value="TreeGrafter"/>
</dbReference>
<feature type="transmembrane region" description="Helical" evidence="10">
    <location>
        <begin position="281"/>
        <end position="302"/>
    </location>
</feature>
<feature type="coiled-coil region" evidence="9">
    <location>
        <begin position="456"/>
        <end position="487"/>
    </location>
</feature>
<evidence type="ECO:0000256" key="6">
    <source>
        <dbReference type="ARBA" id="ARBA00023170"/>
    </source>
</evidence>
<keyword evidence="2 8" id="KW-0812">Transmembrane</keyword>
<feature type="transmembrane region" description="Helical" evidence="10">
    <location>
        <begin position="202"/>
        <end position="222"/>
    </location>
</feature>
<feature type="transmembrane region" description="Helical" evidence="10">
    <location>
        <begin position="27"/>
        <end position="53"/>
    </location>
</feature>
<comment type="similarity">
    <text evidence="8">Belongs to the G-protein coupled receptor 1 family.</text>
</comment>
<dbReference type="InterPro" id="IPR017452">
    <property type="entry name" value="GPCR_Rhodpsn_7TM"/>
</dbReference>
<dbReference type="Proteomes" id="UP000663851">
    <property type="component" value="Unassembled WGS sequence"/>
</dbReference>
<organism evidence="12 13">
    <name type="scientific">Rotaria socialis</name>
    <dbReference type="NCBI Taxonomy" id="392032"/>
    <lineage>
        <taxon>Eukaryota</taxon>
        <taxon>Metazoa</taxon>
        <taxon>Spiralia</taxon>
        <taxon>Gnathifera</taxon>
        <taxon>Rotifera</taxon>
        <taxon>Eurotatoria</taxon>
        <taxon>Bdelloidea</taxon>
        <taxon>Philodinida</taxon>
        <taxon>Philodinidae</taxon>
        <taxon>Rotaria</taxon>
    </lineage>
</organism>
<gene>
    <name evidence="12" type="ORF">HFQ381_LOCUS18599</name>
</gene>
<feature type="transmembrane region" description="Helical" evidence="10">
    <location>
        <begin position="65"/>
        <end position="85"/>
    </location>
</feature>
<evidence type="ECO:0000313" key="12">
    <source>
        <dbReference type="EMBL" id="CAF4378957.1"/>
    </source>
</evidence>
<keyword evidence="4 8" id="KW-0297">G-protein coupled receptor</keyword>
<comment type="caution">
    <text evidence="12">The sequence shown here is derived from an EMBL/GenBank/DDBJ whole genome shotgun (WGS) entry which is preliminary data.</text>
</comment>
<feature type="transmembrane region" description="Helical" evidence="10">
    <location>
        <begin position="322"/>
        <end position="348"/>
    </location>
</feature>
<evidence type="ECO:0000256" key="3">
    <source>
        <dbReference type="ARBA" id="ARBA00022989"/>
    </source>
</evidence>
<dbReference type="Pfam" id="PF00001">
    <property type="entry name" value="7tm_1"/>
    <property type="match status" value="1"/>
</dbReference>
<evidence type="ECO:0000256" key="2">
    <source>
        <dbReference type="ARBA" id="ARBA00022692"/>
    </source>
</evidence>
<feature type="domain" description="G-protein coupled receptors family 1 profile" evidence="11">
    <location>
        <begin position="44"/>
        <end position="345"/>
    </location>
</feature>
<dbReference type="SUPFAM" id="SSF81321">
    <property type="entry name" value="Family A G protein-coupled receptor-like"/>
    <property type="match status" value="1"/>
</dbReference>
<dbReference type="PANTHER" id="PTHR24243:SF208">
    <property type="entry name" value="PYROKININ-1 RECEPTOR"/>
    <property type="match status" value="1"/>
</dbReference>
<accession>A0A820MTY3</accession>
<dbReference type="EMBL" id="CAJOBO010001446">
    <property type="protein sequence ID" value="CAF4378957.1"/>
    <property type="molecule type" value="Genomic_DNA"/>
</dbReference>
<dbReference type="PROSITE" id="PS00237">
    <property type="entry name" value="G_PROTEIN_RECEP_F1_1"/>
    <property type="match status" value="1"/>
</dbReference>
<evidence type="ECO:0000256" key="10">
    <source>
        <dbReference type="SAM" id="Phobius"/>
    </source>
</evidence>
<evidence type="ECO:0000256" key="8">
    <source>
        <dbReference type="RuleBase" id="RU000688"/>
    </source>
</evidence>
<evidence type="ECO:0000256" key="5">
    <source>
        <dbReference type="ARBA" id="ARBA00023136"/>
    </source>
</evidence>
<dbReference type="PANTHER" id="PTHR24243">
    <property type="entry name" value="G-PROTEIN COUPLED RECEPTOR"/>
    <property type="match status" value="1"/>
</dbReference>
<proteinExistence type="inferred from homology"/>
<keyword evidence="5 10" id="KW-0472">Membrane</keyword>
<evidence type="ECO:0000313" key="13">
    <source>
        <dbReference type="Proteomes" id="UP000663851"/>
    </source>
</evidence>
<dbReference type="GO" id="GO:0004930">
    <property type="term" value="F:G protein-coupled receptor activity"/>
    <property type="evidence" value="ECO:0007669"/>
    <property type="project" value="UniProtKB-KW"/>
</dbReference>
<evidence type="ECO:0000256" key="7">
    <source>
        <dbReference type="ARBA" id="ARBA00023224"/>
    </source>
</evidence>
<keyword evidence="3 10" id="KW-1133">Transmembrane helix</keyword>
<dbReference type="Gene3D" id="1.20.1070.10">
    <property type="entry name" value="Rhodopsin 7-helix transmembrane proteins"/>
    <property type="match status" value="1"/>
</dbReference>
<keyword evidence="6 8" id="KW-0675">Receptor</keyword>
<dbReference type="PRINTS" id="PR00237">
    <property type="entry name" value="GPCRRHODOPSN"/>
</dbReference>
<name>A0A820MTY3_9BILA</name>
<evidence type="ECO:0000256" key="4">
    <source>
        <dbReference type="ARBA" id="ARBA00023040"/>
    </source>
</evidence>
<dbReference type="PROSITE" id="PS50262">
    <property type="entry name" value="G_PROTEIN_RECEP_F1_2"/>
    <property type="match status" value="1"/>
</dbReference>
<dbReference type="AlphaFoldDB" id="A0A820MTY3"/>
<evidence type="ECO:0000256" key="1">
    <source>
        <dbReference type="ARBA" id="ARBA00004141"/>
    </source>
</evidence>
<dbReference type="InterPro" id="IPR000276">
    <property type="entry name" value="GPCR_Rhodpsn"/>
</dbReference>
<evidence type="ECO:0000259" key="11">
    <source>
        <dbReference type="PROSITE" id="PS50262"/>
    </source>
</evidence>
<feature type="transmembrane region" description="Helical" evidence="10">
    <location>
        <begin position="105"/>
        <end position="124"/>
    </location>
</feature>
<keyword evidence="9" id="KW-0175">Coiled coil</keyword>
<sequence length="527" mass="61629">MTGNNLTLLHDVEYDSTYDQTETLSSLVFFTIVYILVLISGLIGNFIVLFVIFKNNDLKHFTNYFFANLSAADVLVLLFCIPTAIHDVWAKDQWYMGKFFCLINQYIESCATSVSSLTIMAISFERFIAICEPFKVHDIFNETLTLTTILSIWSIGLILSLPFLIFSVYDPLFNPTDSLNNTSNLLTVCHLDANSSIARGCITWFIVILIFIPFFVLIYIYTRIVRELARHRAVRSMKITKNQQQPYDDEINSLSGGLGLNNEQQQSHSFLASKQFEQKRLNTVIICVVTVAFFACQFPVRIIQLIDMYLRVRNEETMPHLVWIWIWKLSKILFFLNFTANPIIYNILSTKFRRSCRRLLQIHHSLSFGADSSRRTSVTSYLYSSIYKHRRNQSNSLTYQQQCSYNTNQKFNGTRPSLDNENRNLVSVFNNDEIFTPTFQIDGLYQWQQTSHRIIDDYYEKKCREIEEKLEEYKEDCQEKLQKIKVQIEPSVSNELNIMTHEQRNVFEIKLNEFEKVIKENMPSSPH</sequence>
<reference evidence="12" key="1">
    <citation type="submission" date="2021-02" db="EMBL/GenBank/DDBJ databases">
        <authorList>
            <person name="Nowell W R."/>
        </authorList>
    </citation>
    <scope>NUCLEOTIDE SEQUENCE</scope>
</reference>
<evidence type="ECO:0000256" key="9">
    <source>
        <dbReference type="SAM" id="Coils"/>
    </source>
</evidence>
<comment type="subcellular location">
    <subcellularLocation>
        <location evidence="1">Membrane</location>
        <topology evidence="1">Multi-pass membrane protein</topology>
    </subcellularLocation>
</comment>
<protein>
    <recommendedName>
        <fullName evidence="11">G-protein coupled receptors family 1 profile domain-containing protein</fullName>
    </recommendedName>
</protein>